<dbReference type="Pfam" id="PF00149">
    <property type="entry name" value="Metallophos"/>
    <property type="match status" value="1"/>
</dbReference>
<keyword evidence="6" id="KW-0464">Manganese</keyword>
<dbReference type="CDD" id="cd00024">
    <property type="entry name" value="CD_CSD"/>
    <property type="match status" value="1"/>
</dbReference>
<feature type="region of interest" description="Disordered" evidence="11">
    <location>
        <begin position="314"/>
        <end position="445"/>
    </location>
</feature>
<evidence type="ECO:0000313" key="13">
    <source>
        <dbReference type="EMBL" id="MCL7026995.1"/>
    </source>
</evidence>
<dbReference type="InterPro" id="IPR029052">
    <property type="entry name" value="Metallo-depent_PP-like"/>
</dbReference>
<dbReference type="Gene3D" id="2.40.50.40">
    <property type="match status" value="1"/>
</dbReference>
<dbReference type="Gene3D" id="3.60.21.10">
    <property type="match status" value="1"/>
</dbReference>
<dbReference type="EC" id="3.1.3.16" evidence="10"/>
<comment type="catalytic activity">
    <reaction evidence="8">
        <text>O-phospho-L-seryl-[protein] + H2O = L-seryl-[protein] + phosphate</text>
        <dbReference type="Rhea" id="RHEA:20629"/>
        <dbReference type="Rhea" id="RHEA-COMP:9863"/>
        <dbReference type="Rhea" id="RHEA-COMP:11604"/>
        <dbReference type="ChEBI" id="CHEBI:15377"/>
        <dbReference type="ChEBI" id="CHEBI:29999"/>
        <dbReference type="ChEBI" id="CHEBI:43474"/>
        <dbReference type="ChEBI" id="CHEBI:83421"/>
        <dbReference type="EC" id="3.1.3.16"/>
    </reaction>
</comment>
<keyword evidence="7" id="KW-0539">Nucleus</keyword>
<sequence>MRKKRNKKMDESLLDDILERLLSVKNGRTPRRCKHLTESEIEQLCGSSTSIFLNQPNLLELKPPIKICGDIHGQYFDLLYLFECAGSPSETNYLFLGDYVDRGEHSIETICLLLAYKIKYMDNFFLLRGNHECASVNRIYGFYDECKRRFSVRLWKTFCDCFNCLPVAALIGGKIFCVHGGLSPHLKKFDQIRDIPRPVDIPNEGLLCDLLWADPVKDFDGWGENDRGVSCTFGSDKITEFLEDHDLDLICRAHQVVEDGYEFFADRQLVTIFSAPNYCGEFDNVGAVMSVDADLTCAFQIFQPSNKRVKFEFSNNKSKSGTPPKKVASQAQSREIRRRKERERVEMRGRGGGRRISGEDEEEEKEHNSSGGDGDSDESESAEATMLEEEEIDMVENNENQQQEEKLVDDDAEDLEEGEEEEEEDEEENNGDEQPDPPKLDEGFYEIEAVKRKRVRKGQTQYFIKWRGWPETANTWEPVENLQACLDFVDAFEESLQSGSRGRKRKRKGTVSQPRKTEQCSSSTPSTVSGSRLGRKPRPLTSPSVDTPRPSLRPLSHRVASKSVYSGKNGNGMNEVEVKNVNGNNVDTIAHQTENGMNDNLNSESGKVFIHFSDMRTSDMVEGHSVGLPKVDIDENTQSNRSTGAKRRKSGNVRIFKKESIVSDLNDAQNGDKFDVQGVEDGEGPTWGDVGDQHKVVRLPNGPCYITKIIKPIGYSASISNDVQDVCVMFLAISSDGREVAVDNKQLKVDNPQLLISFYEQHLHYSPPA</sequence>
<evidence type="ECO:0000313" key="14">
    <source>
        <dbReference type="Proteomes" id="UP001177140"/>
    </source>
</evidence>
<evidence type="ECO:0000256" key="6">
    <source>
        <dbReference type="ARBA" id="ARBA00023211"/>
    </source>
</evidence>
<feature type="compositionally biased region" description="Acidic residues" evidence="11">
    <location>
        <begin position="407"/>
        <end position="435"/>
    </location>
</feature>
<feature type="region of interest" description="Disordered" evidence="11">
    <location>
        <begin position="630"/>
        <end position="651"/>
    </location>
</feature>
<proteinExistence type="inferred from homology"/>
<dbReference type="InterPro" id="IPR023779">
    <property type="entry name" value="Chromodomain_CS"/>
</dbReference>
<evidence type="ECO:0000256" key="9">
    <source>
        <dbReference type="ARBA" id="ARBA00048336"/>
    </source>
</evidence>
<evidence type="ECO:0000256" key="10">
    <source>
        <dbReference type="RuleBase" id="RU004273"/>
    </source>
</evidence>
<dbReference type="SMART" id="SM00300">
    <property type="entry name" value="ChSh"/>
    <property type="match status" value="1"/>
</dbReference>
<feature type="region of interest" description="Disordered" evidence="11">
    <location>
        <begin position="495"/>
        <end position="576"/>
    </location>
</feature>
<dbReference type="InterPro" id="IPR008251">
    <property type="entry name" value="Chromo_shadow_dom"/>
</dbReference>
<dbReference type="InterPro" id="IPR004843">
    <property type="entry name" value="Calcineurin-like_PHP"/>
</dbReference>
<evidence type="ECO:0000256" key="2">
    <source>
        <dbReference type="ARBA" id="ARBA00005333"/>
    </source>
</evidence>
<dbReference type="InterPro" id="IPR031675">
    <property type="entry name" value="STPPase_N"/>
</dbReference>
<gene>
    <name evidence="13" type="ORF">MKW94_021537</name>
</gene>
<comment type="subcellular location">
    <subcellularLocation>
        <location evidence="1">Nucleus</location>
    </subcellularLocation>
</comment>
<dbReference type="PROSITE" id="PS00125">
    <property type="entry name" value="SER_THR_PHOSPHATASE"/>
    <property type="match status" value="1"/>
</dbReference>
<dbReference type="GO" id="GO:0005634">
    <property type="term" value="C:nucleus"/>
    <property type="evidence" value="ECO:0007669"/>
    <property type="project" value="UniProtKB-SubCell"/>
</dbReference>
<dbReference type="SMART" id="SM00156">
    <property type="entry name" value="PP2Ac"/>
    <property type="match status" value="1"/>
</dbReference>
<dbReference type="InterPro" id="IPR023780">
    <property type="entry name" value="Chromo_domain"/>
</dbReference>
<keyword evidence="4 10" id="KW-0378">Hydrolase</keyword>
<dbReference type="InterPro" id="IPR006186">
    <property type="entry name" value="Ser/Thr-sp_prot-phosphatase"/>
</dbReference>
<dbReference type="PANTHER" id="PTHR11668">
    <property type="entry name" value="SERINE/THREONINE PROTEIN PHOSPHATASE"/>
    <property type="match status" value="1"/>
</dbReference>
<organism evidence="13 14">
    <name type="scientific">Papaver nudicaule</name>
    <name type="common">Iceland poppy</name>
    <dbReference type="NCBI Taxonomy" id="74823"/>
    <lineage>
        <taxon>Eukaryota</taxon>
        <taxon>Viridiplantae</taxon>
        <taxon>Streptophyta</taxon>
        <taxon>Embryophyta</taxon>
        <taxon>Tracheophyta</taxon>
        <taxon>Spermatophyta</taxon>
        <taxon>Magnoliopsida</taxon>
        <taxon>Ranunculales</taxon>
        <taxon>Papaveraceae</taxon>
        <taxon>Papaveroideae</taxon>
        <taxon>Papaver</taxon>
    </lineage>
</organism>
<dbReference type="EMBL" id="JAJJMA010063265">
    <property type="protein sequence ID" value="MCL7026995.1"/>
    <property type="molecule type" value="Genomic_DNA"/>
</dbReference>
<dbReference type="Pfam" id="PF00385">
    <property type="entry name" value="Chromo"/>
    <property type="match status" value="1"/>
</dbReference>
<feature type="compositionally biased region" description="Low complexity" evidence="11">
    <location>
        <begin position="521"/>
        <end position="531"/>
    </location>
</feature>
<evidence type="ECO:0000256" key="1">
    <source>
        <dbReference type="ARBA" id="ARBA00004123"/>
    </source>
</evidence>
<dbReference type="GO" id="GO:0000792">
    <property type="term" value="C:heterochromatin"/>
    <property type="evidence" value="ECO:0007669"/>
    <property type="project" value="UniProtKB-ARBA"/>
</dbReference>
<dbReference type="Proteomes" id="UP001177140">
    <property type="component" value="Unassembled WGS sequence"/>
</dbReference>
<dbReference type="PANTHER" id="PTHR11668:SF504">
    <property type="entry name" value="SERINE_THREONINE-PROTEIN PHOSPHATASE PP1 ISOZYME 6"/>
    <property type="match status" value="1"/>
</dbReference>
<dbReference type="PRINTS" id="PR00114">
    <property type="entry name" value="STPHPHTASE"/>
</dbReference>
<dbReference type="SUPFAM" id="SSF56300">
    <property type="entry name" value="Metallo-dependent phosphatases"/>
    <property type="match status" value="1"/>
</dbReference>
<comment type="catalytic activity">
    <reaction evidence="9 10">
        <text>O-phospho-L-threonyl-[protein] + H2O = L-threonyl-[protein] + phosphate</text>
        <dbReference type="Rhea" id="RHEA:47004"/>
        <dbReference type="Rhea" id="RHEA-COMP:11060"/>
        <dbReference type="Rhea" id="RHEA-COMP:11605"/>
        <dbReference type="ChEBI" id="CHEBI:15377"/>
        <dbReference type="ChEBI" id="CHEBI:30013"/>
        <dbReference type="ChEBI" id="CHEBI:43474"/>
        <dbReference type="ChEBI" id="CHEBI:61977"/>
        <dbReference type="EC" id="3.1.3.16"/>
    </reaction>
</comment>
<protein>
    <recommendedName>
        <fullName evidence="10">Serine/threonine-protein phosphatase</fullName>
        <ecNumber evidence="10">3.1.3.16</ecNumber>
    </recommendedName>
</protein>
<dbReference type="Pfam" id="PF16891">
    <property type="entry name" value="STPPase_N"/>
    <property type="match status" value="1"/>
</dbReference>
<dbReference type="InterPro" id="IPR016197">
    <property type="entry name" value="Chromo-like_dom_sf"/>
</dbReference>
<feature type="compositionally biased region" description="Acidic residues" evidence="11">
    <location>
        <begin position="374"/>
        <end position="396"/>
    </location>
</feature>
<evidence type="ECO:0000256" key="8">
    <source>
        <dbReference type="ARBA" id="ARBA00047761"/>
    </source>
</evidence>
<dbReference type="SMART" id="SM00298">
    <property type="entry name" value="CHROMO"/>
    <property type="match status" value="1"/>
</dbReference>
<evidence type="ECO:0000256" key="11">
    <source>
        <dbReference type="SAM" id="MobiDB-lite"/>
    </source>
</evidence>
<evidence type="ECO:0000256" key="5">
    <source>
        <dbReference type="ARBA" id="ARBA00022912"/>
    </source>
</evidence>
<dbReference type="PROSITE" id="PS00598">
    <property type="entry name" value="CHROMO_1"/>
    <property type="match status" value="1"/>
</dbReference>
<evidence type="ECO:0000256" key="3">
    <source>
        <dbReference type="ARBA" id="ARBA00022723"/>
    </source>
</evidence>
<dbReference type="SUPFAM" id="SSF54160">
    <property type="entry name" value="Chromo domain-like"/>
    <property type="match status" value="1"/>
</dbReference>
<keyword evidence="5" id="KW-0904">Protein phosphatase</keyword>
<dbReference type="PROSITE" id="PS50013">
    <property type="entry name" value="CHROMO_2"/>
    <property type="match status" value="1"/>
</dbReference>
<dbReference type="GO" id="GO:0005737">
    <property type="term" value="C:cytoplasm"/>
    <property type="evidence" value="ECO:0007669"/>
    <property type="project" value="TreeGrafter"/>
</dbReference>
<evidence type="ECO:0000256" key="7">
    <source>
        <dbReference type="ARBA" id="ARBA00023242"/>
    </source>
</evidence>
<dbReference type="GO" id="GO:0046872">
    <property type="term" value="F:metal ion binding"/>
    <property type="evidence" value="ECO:0007669"/>
    <property type="project" value="UniProtKB-KW"/>
</dbReference>
<dbReference type="InterPro" id="IPR000953">
    <property type="entry name" value="Chromo/chromo_shadow_dom"/>
</dbReference>
<dbReference type="FunFam" id="3.60.21.10:FF:000026">
    <property type="entry name" value="Serine/threonine-protein phosphatase"/>
    <property type="match status" value="1"/>
</dbReference>
<dbReference type="GO" id="GO:0004722">
    <property type="term" value="F:protein serine/threonine phosphatase activity"/>
    <property type="evidence" value="ECO:0007669"/>
    <property type="project" value="UniProtKB-EC"/>
</dbReference>
<keyword evidence="14" id="KW-1185">Reference proteome</keyword>
<evidence type="ECO:0000259" key="12">
    <source>
        <dbReference type="PROSITE" id="PS50013"/>
    </source>
</evidence>
<comment type="caution">
    <text evidence="13">The sequence shown here is derived from an EMBL/GenBank/DDBJ whole genome shotgun (WGS) entry which is preliminary data.</text>
</comment>
<evidence type="ECO:0000256" key="4">
    <source>
        <dbReference type="ARBA" id="ARBA00022801"/>
    </source>
</evidence>
<keyword evidence="3" id="KW-0479">Metal-binding</keyword>
<dbReference type="InterPro" id="IPR050341">
    <property type="entry name" value="PP1_catalytic_subunit"/>
</dbReference>
<accession>A0AA41S1I9</accession>
<feature type="domain" description="Chromo" evidence="12">
    <location>
        <begin position="445"/>
        <end position="504"/>
    </location>
</feature>
<reference evidence="13" key="1">
    <citation type="submission" date="2022-03" db="EMBL/GenBank/DDBJ databases">
        <title>A functionally conserved STORR gene fusion in Papaver species that diverged 16.8 million years ago.</title>
        <authorList>
            <person name="Catania T."/>
        </authorList>
    </citation>
    <scope>NUCLEOTIDE SEQUENCE</scope>
    <source>
        <strain evidence="13">S-191538</strain>
    </source>
</reference>
<name>A0AA41S1I9_PAPNU</name>
<comment type="similarity">
    <text evidence="2">Belongs to the PPP phosphatase family. PP-1 subfamily.</text>
</comment>
<dbReference type="AlphaFoldDB" id="A0AA41S1I9"/>
<dbReference type="CDD" id="cd07414">
    <property type="entry name" value="MPP_PP1_PPKL"/>
    <property type="match status" value="1"/>
</dbReference>